<accession>A0A8J2KY80</accession>
<feature type="transmembrane region" description="Helical" evidence="1">
    <location>
        <begin position="49"/>
        <end position="72"/>
    </location>
</feature>
<dbReference type="InterPro" id="IPR006029">
    <property type="entry name" value="Neurotrans-gated_channel_TM"/>
</dbReference>
<reference evidence="3" key="1">
    <citation type="submission" date="2021-06" db="EMBL/GenBank/DDBJ databases">
        <authorList>
            <person name="Hodson N. C."/>
            <person name="Mongue J. A."/>
            <person name="Jaron S. K."/>
        </authorList>
    </citation>
    <scope>NUCLEOTIDE SEQUENCE</scope>
</reference>
<keyword evidence="4" id="KW-1185">Reference proteome</keyword>
<gene>
    <name evidence="3" type="ORF">AFUS01_LOCUS22444</name>
</gene>
<dbReference type="EMBL" id="CAJVCH010261343">
    <property type="protein sequence ID" value="CAG7734036.1"/>
    <property type="molecule type" value="Genomic_DNA"/>
</dbReference>
<dbReference type="GO" id="GO:0006811">
    <property type="term" value="P:monoatomic ion transport"/>
    <property type="evidence" value="ECO:0007669"/>
    <property type="project" value="InterPro"/>
</dbReference>
<evidence type="ECO:0000313" key="3">
    <source>
        <dbReference type="EMBL" id="CAG7734036.1"/>
    </source>
</evidence>
<keyword evidence="1" id="KW-0812">Transmembrane</keyword>
<dbReference type="GO" id="GO:0016020">
    <property type="term" value="C:membrane"/>
    <property type="evidence" value="ECO:0007669"/>
    <property type="project" value="InterPro"/>
</dbReference>
<keyword evidence="1" id="KW-1133">Transmembrane helix</keyword>
<dbReference type="OrthoDB" id="442503at2759"/>
<evidence type="ECO:0000313" key="4">
    <source>
        <dbReference type="Proteomes" id="UP000708208"/>
    </source>
</evidence>
<evidence type="ECO:0000259" key="2">
    <source>
        <dbReference type="Pfam" id="PF02932"/>
    </source>
</evidence>
<comment type="caution">
    <text evidence="3">The sequence shown here is derived from an EMBL/GenBank/DDBJ whole genome shotgun (WGS) entry which is preliminary data.</text>
</comment>
<dbReference type="Proteomes" id="UP000708208">
    <property type="component" value="Unassembled WGS sequence"/>
</dbReference>
<name>A0A8J2KY80_9HEXA</name>
<proteinExistence type="predicted"/>
<feature type="domain" description="Neurotransmitter-gated ion-channel transmembrane" evidence="2">
    <location>
        <begin position="1"/>
        <end position="74"/>
    </location>
</feature>
<sequence>MSWVPFWINYRAVVERISVGVTIILTTSTAIASSRENFPKSAYLKAIDVYSGICIFFVFASILENVLVIYFLKKIEFGGKSNTLPELSGNEESGKRFFVSEFREMLFKLSSDAEAGFHFHPQDVDMRARVAFPVAFLILNVVYFGYCLIASAQDFNNKFS</sequence>
<protein>
    <recommendedName>
        <fullName evidence="2">Neurotransmitter-gated ion-channel transmembrane domain-containing protein</fullName>
    </recommendedName>
</protein>
<keyword evidence="1" id="KW-0472">Membrane</keyword>
<dbReference type="AlphaFoldDB" id="A0A8J2KY80"/>
<dbReference type="Pfam" id="PF02932">
    <property type="entry name" value="Neur_chan_memb"/>
    <property type="match status" value="1"/>
</dbReference>
<feature type="transmembrane region" description="Helical" evidence="1">
    <location>
        <begin position="130"/>
        <end position="152"/>
    </location>
</feature>
<evidence type="ECO:0000256" key="1">
    <source>
        <dbReference type="SAM" id="Phobius"/>
    </source>
</evidence>
<organism evidence="3 4">
    <name type="scientific">Allacma fusca</name>
    <dbReference type="NCBI Taxonomy" id="39272"/>
    <lineage>
        <taxon>Eukaryota</taxon>
        <taxon>Metazoa</taxon>
        <taxon>Ecdysozoa</taxon>
        <taxon>Arthropoda</taxon>
        <taxon>Hexapoda</taxon>
        <taxon>Collembola</taxon>
        <taxon>Symphypleona</taxon>
        <taxon>Sminthuridae</taxon>
        <taxon>Allacma</taxon>
    </lineage>
</organism>